<feature type="region of interest" description="Disordered" evidence="1">
    <location>
        <begin position="25"/>
        <end position="58"/>
    </location>
</feature>
<accession>A0A6A4IL75</accession>
<feature type="compositionally biased region" description="Basic and acidic residues" evidence="1">
    <location>
        <begin position="31"/>
        <end position="44"/>
    </location>
</feature>
<evidence type="ECO:0000313" key="2">
    <source>
        <dbReference type="EMBL" id="KAE9409254.1"/>
    </source>
</evidence>
<gene>
    <name evidence="2" type="ORF">BT96DRAFT_586620</name>
</gene>
<reference evidence="2" key="1">
    <citation type="journal article" date="2019" name="Environ. Microbiol.">
        <title>Fungal ecological strategies reflected in gene transcription - a case study of two litter decomposers.</title>
        <authorList>
            <person name="Barbi F."/>
            <person name="Kohler A."/>
            <person name="Barry K."/>
            <person name="Baskaran P."/>
            <person name="Daum C."/>
            <person name="Fauchery L."/>
            <person name="Ihrmark K."/>
            <person name="Kuo A."/>
            <person name="LaButti K."/>
            <person name="Lipzen A."/>
            <person name="Morin E."/>
            <person name="Grigoriev I.V."/>
            <person name="Henrissat B."/>
            <person name="Lindahl B."/>
            <person name="Martin F."/>
        </authorList>
    </citation>
    <scope>NUCLEOTIDE SEQUENCE</scope>
    <source>
        <strain evidence="2">JB14</strain>
    </source>
</reference>
<evidence type="ECO:0000313" key="3">
    <source>
        <dbReference type="Proteomes" id="UP000799118"/>
    </source>
</evidence>
<keyword evidence="3" id="KW-1185">Reference proteome</keyword>
<dbReference type="Proteomes" id="UP000799118">
    <property type="component" value="Unassembled WGS sequence"/>
</dbReference>
<evidence type="ECO:0000256" key="1">
    <source>
        <dbReference type="SAM" id="MobiDB-lite"/>
    </source>
</evidence>
<name>A0A6A4IL75_9AGAR</name>
<proteinExistence type="predicted"/>
<organism evidence="2 3">
    <name type="scientific">Gymnopus androsaceus JB14</name>
    <dbReference type="NCBI Taxonomy" id="1447944"/>
    <lineage>
        <taxon>Eukaryota</taxon>
        <taxon>Fungi</taxon>
        <taxon>Dikarya</taxon>
        <taxon>Basidiomycota</taxon>
        <taxon>Agaricomycotina</taxon>
        <taxon>Agaricomycetes</taxon>
        <taxon>Agaricomycetidae</taxon>
        <taxon>Agaricales</taxon>
        <taxon>Marasmiineae</taxon>
        <taxon>Omphalotaceae</taxon>
        <taxon>Gymnopus</taxon>
    </lineage>
</organism>
<dbReference type="AlphaFoldDB" id="A0A6A4IL75"/>
<dbReference type="EMBL" id="ML769388">
    <property type="protein sequence ID" value="KAE9409254.1"/>
    <property type="molecule type" value="Genomic_DNA"/>
</dbReference>
<sequence length="125" mass="14007">MKLRRFVLSFRGALSYMFLRLSPEISGSPPKENDEHSSSTRRLSDLGALKASDRPSDSPTQFWTFWGHQLIAENWTNLTLMASDASASKSEGRGNTDLLSLLEIPAFFFVSFIGAMCRRTEGSLR</sequence>
<protein>
    <submittedName>
        <fullName evidence="2">Uncharacterized protein</fullName>
    </submittedName>
</protein>